<organism evidence="2 3">
    <name type="scientific">Streptomyces litchfieldiae</name>
    <dbReference type="NCBI Taxonomy" id="3075543"/>
    <lineage>
        <taxon>Bacteria</taxon>
        <taxon>Bacillati</taxon>
        <taxon>Actinomycetota</taxon>
        <taxon>Actinomycetes</taxon>
        <taxon>Kitasatosporales</taxon>
        <taxon>Streptomycetaceae</taxon>
        <taxon>Streptomyces</taxon>
    </lineage>
</organism>
<feature type="region of interest" description="Disordered" evidence="1">
    <location>
        <begin position="55"/>
        <end position="79"/>
    </location>
</feature>
<protein>
    <submittedName>
        <fullName evidence="2">Uncharacterized protein</fullName>
    </submittedName>
</protein>
<sequence>MERVVGYLFAGAAHGDAERRAGPEPGLPRELDRLPELDRLCELVRERLGQDPALRRAREEAAAGRAEPTERTRRRLADALEDAAERDPAFADALRRAVAVLGGDVSLTADHGSVAALSMRDVTVHRPRQPGPERG</sequence>
<dbReference type="RefSeq" id="WP_311707181.1">
    <property type="nucleotide sequence ID" value="NZ_JAVREL010000018.1"/>
</dbReference>
<reference evidence="3" key="1">
    <citation type="submission" date="2023-07" db="EMBL/GenBank/DDBJ databases">
        <title>30 novel species of actinomycetes from the DSMZ collection.</title>
        <authorList>
            <person name="Nouioui I."/>
        </authorList>
    </citation>
    <scope>NUCLEOTIDE SEQUENCE [LARGE SCALE GENOMIC DNA]</scope>
    <source>
        <strain evidence="3">DSM 44938</strain>
    </source>
</reference>
<evidence type="ECO:0000313" key="3">
    <source>
        <dbReference type="Proteomes" id="UP001183246"/>
    </source>
</evidence>
<proteinExistence type="predicted"/>
<keyword evidence="3" id="KW-1185">Reference proteome</keyword>
<dbReference type="Proteomes" id="UP001183246">
    <property type="component" value="Unassembled WGS sequence"/>
</dbReference>
<evidence type="ECO:0000313" key="2">
    <source>
        <dbReference type="EMBL" id="MDT0346043.1"/>
    </source>
</evidence>
<comment type="caution">
    <text evidence="2">The sequence shown here is derived from an EMBL/GenBank/DDBJ whole genome shotgun (WGS) entry which is preliminary data.</text>
</comment>
<evidence type="ECO:0000256" key="1">
    <source>
        <dbReference type="SAM" id="MobiDB-lite"/>
    </source>
</evidence>
<accession>A0ABU2MZ06</accession>
<name>A0ABU2MZ06_9ACTN</name>
<gene>
    <name evidence="2" type="ORF">RM590_26145</name>
</gene>
<dbReference type="EMBL" id="JAVREL010000018">
    <property type="protein sequence ID" value="MDT0346043.1"/>
    <property type="molecule type" value="Genomic_DNA"/>
</dbReference>